<name>A0AAD3DYP3_9CHLO</name>
<dbReference type="Proteomes" id="UP001054857">
    <property type="component" value="Unassembled WGS sequence"/>
</dbReference>
<reference evidence="1 2" key="1">
    <citation type="journal article" date="2021" name="Sci. Rep.">
        <title>Genome sequencing of the multicellular alga Astrephomene provides insights into convergent evolution of germ-soma differentiation.</title>
        <authorList>
            <person name="Yamashita S."/>
            <person name="Yamamoto K."/>
            <person name="Matsuzaki R."/>
            <person name="Suzuki S."/>
            <person name="Yamaguchi H."/>
            <person name="Hirooka S."/>
            <person name="Minakuchi Y."/>
            <person name="Miyagishima S."/>
            <person name="Kawachi M."/>
            <person name="Toyoda A."/>
            <person name="Nozaki H."/>
        </authorList>
    </citation>
    <scope>NUCLEOTIDE SEQUENCE [LARGE SCALE GENOMIC DNA]</scope>
    <source>
        <strain evidence="1 2">NIES-4017</strain>
    </source>
</reference>
<comment type="caution">
    <text evidence="1">The sequence shown here is derived from an EMBL/GenBank/DDBJ whole genome shotgun (WGS) entry which is preliminary data.</text>
</comment>
<gene>
    <name evidence="1" type="ORF">Agub_g12681</name>
</gene>
<feature type="non-terminal residue" evidence="1">
    <location>
        <position position="356"/>
    </location>
</feature>
<proteinExistence type="predicted"/>
<sequence length="356" mass="35621">FRHRFKEALLRMASTAAAARLAYPVGLMLRGPTPPLALAPVVTAVAPSIAATSSSRVDEFASDGFTLDGLREVPVLAPTVAAAAAAAAEVAGAAAAGGAAAAAAADGNAGNVDSAGGAYGRGDEDPGAAGRTTAAATSASLARATASRTGNPRCPVPLWAACLPAAVACTTTTASSTTAAVAAASDLPIVPPLRVCRTPEAAAEAVDLTLLALRGPFGTPLNSVGGLGAYGRDLELLLPVRGPDLRNRLAAIRHSLAPTATTAAAGPLALSYPEAGMLRIRLGCGACAACTDPWATSPCLRPLSLAYEAFLLRFIYYEVEVKARAALRWALGWDPVAAHAAAARAALGLGLDSGRR</sequence>
<evidence type="ECO:0000313" key="2">
    <source>
        <dbReference type="Proteomes" id="UP001054857"/>
    </source>
</evidence>
<accession>A0AAD3DYP3</accession>
<feature type="non-terminal residue" evidence="1">
    <location>
        <position position="1"/>
    </location>
</feature>
<protein>
    <submittedName>
        <fullName evidence="1">Uncharacterized protein</fullName>
    </submittedName>
</protein>
<keyword evidence="2" id="KW-1185">Reference proteome</keyword>
<organism evidence="1 2">
    <name type="scientific">Astrephomene gubernaculifera</name>
    <dbReference type="NCBI Taxonomy" id="47775"/>
    <lineage>
        <taxon>Eukaryota</taxon>
        <taxon>Viridiplantae</taxon>
        <taxon>Chlorophyta</taxon>
        <taxon>core chlorophytes</taxon>
        <taxon>Chlorophyceae</taxon>
        <taxon>CS clade</taxon>
        <taxon>Chlamydomonadales</taxon>
        <taxon>Astrephomenaceae</taxon>
        <taxon>Astrephomene</taxon>
    </lineage>
</organism>
<evidence type="ECO:0000313" key="1">
    <source>
        <dbReference type="EMBL" id="GFR50459.1"/>
    </source>
</evidence>
<dbReference type="EMBL" id="BMAR01000037">
    <property type="protein sequence ID" value="GFR50459.1"/>
    <property type="molecule type" value="Genomic_DNA"/>
</dbReference>
<dbReference type="AlphaFoldDB" id="A0AAD3DYP3"/>